<evidence type="ECO:0000313" key="1">
    <source>
        <dbReference type="EMBL" id="SVC67539.1"/>
    </source>
</evidence>
<dbReference type="EMBL" id="UINC01104417">
    <property type="protein sequence ID" value="SVC67539.1"/>
    <property type="molecule type" value="Genomic_DNA"/>
</dbReference>
<feature type="non-terminal residue" evidence="1">
    <location>
        <position position="1"/>
    </location>
</feature>
<name>A0A382P2C0_9ZZZZ</name>
<protein>
    <submittedName>
        <fullName evidence="1">Uncharacterized protein</fullName>
    </submittedName>
</protein>
<dbReference type="AlphaFoldDB" id="A0A382P2C0"/>
<reference evidence="1" key="1">
    <citation type="submission" date="2018-05" db="EMBL/GenBank/DDBJ databases">
        <authorList>
            <person name="Lanie J.A."/>
            <person name="Ng W.-L."/>
            <person name="Kazmierczak K.M."/>
            <person name="Andrzejewski T.M."/>
            <person name="Davidsen T.M."/>
            <person name="Wayne K.J."/>
            <person name="Tettelin H."/>
            <person name="Glass J.I."/>
            <person name="Rusch D."/>
            <person name="Podicherti R."/>
            <person name="Tsui H.-C.T."/>
            <person name="Winkler M.E."/>
        </authorList>
    </citation>
    <scope>NUCLEOTIDE SEQUENCE</scope>
</reference>
<accession>A0A382P2C0</accession>
<sequence>DRVVEFMDDSILDTTLAFKAQVSSTDTVKYIYSISDQNRWISCTREDGPEGILLEEVIGDSIDAGIGTTSYLSRFIYRNKNGSVLTTPKNSTIYSVELVFFLDRGSELYRYNTSAVPGRNLFKL</sequence>
<gene>
    <name evidence="1" type="ORF">METZ01_LOCUS320393</name>
</gene>
<organism evidence="1">
    <name type="scientific">marine metagenome</name>
    <dbReference type="NCBI Taxonomy" id="408172"/>
    <lineage>
        <taxon>unclassified sequences</taxon>
        <taxon>metagenomes</taxon>
        <taxon>ecological metagenomes</taxon>
    </lineage>
</organism>
<proteinExistence type="predicted"/>